<feature type="transmembrane region" description="Helical" evidence="2">
    <location>
        <begin position="592"/>
        <end position="616"/>
    </location>
</feature>
<keyword evidence="2" id="KW-0472">Membrane</keyword>
<feature type="compositionally biased region" description="Low complexity" evidence="1">
    <location>
        <begin position="1"/>
        <end position="17"/>
    </location>
</feature>
<feature type="region of interest" description="Disordered" evidence="1">
    <location>
        <begin position="1"/>
        <end position="40"/>
    </location>
</feature>
<evidence type="ECO:0000313" key="3">
    <source>
        <dbReference type="EMBL" id="KAG2427417.1"/>
    </source>
</evidence>
<comment type="caution">
    <text evidence="3">The sequence shown here is derived from an EMBL/GenBank/DDBJ whole genome shotgun (WGS) entry which is preliminary data.</text>
</comment>
<dbReference type="Proteomes" id="UP000650467">
    <property type="component" value="Unassembled WGS sequence"/>
</dbReference>
<name>A0A835SHR0_CHLIN</name>
<keyword evidence="4" id="KW-1185">Reference proteome</keyword>
<dbReference type="AlphaFoldDB" id="A0A835SHR0"/>
<evidence type="ECO:0000256" key="1">
    <source>
        <dbReference type="SAM" id="MobiDB-lite"/>
    </source>
</evidence>
<gene>
    <name evidence="3" type="ORF">HXX76_012353</name>
</gene>
<keyword evidence="2" id="KW-0812">Transmembrane</keyword>
<reference evidence="3" key="1">
    <citation type="journal article" date="2020" name="bioRxiv">
        <title>Comparative genomics of Chlamydomonas.</title>
        <authorList>
            <person name="Craig R.J."/>
            <person name="Hasan A.R."/>
            <person name="Ness R.W."/>
            <person name="Keightley P.D."/>
        </authorList>
    </citation>
    <scope>NUCLEOTIDE SEQUENCE</scope>
    <source>
        <strain evidence="3">SAG 7.73</strain>
    </source>
</reference>
<proteinExistence type="predicted"/>
<organism evidence="3 4">
    <name type="scientific">Chlamydomonas incerta</name>
    <dbReference type="NCBI Taxonomy" id="51695"/>
    <lineage>
        <taxon>Eukaryota</taxon>
        <taxon>Viridiplantae</taxon>
        <taxon>Chlorophyta</taxon>
        <taxon>core chlorophytes</taxon>
        <taxon>Chlorophyceae</taxon>
        <taxon>CS clade</taxon>
        <taxon>Chlamydomonadales</taxon>
        <taxon>Chlamydomonadaceae</taxon>
        <taxon>Chlamydomonas</taxon>
    </lineage>
</organism>
<feature type="transmembrane region" description="Helical" evidence="2">
    <location>
        <begin position="636"/>
        <end position="655"/>
    </location>
</feature>
<evidence type="ECO:0000313" key="4">
    <source>
        <dbReference type="Proteomes" id="UP000650467"/>
    </source>
</evidence>
<accession>A0A835SHR0</accession>
<dbReference type="EMBL" id="JAEHOC010000040">
    <property type="protein sequence ID" value="KAG2427417.1"/>
    <property type="molecule type" value="Genomic_DNA"/>
</dbReference>
<evidence type="ECO:0000256" key="2">
    <source>
        <dbReference type="SAM" id="Phobius"/>
    </source>
</evidence>
<sequence>MSFHGSVAGAAAASAAHGSRHADETGASDKPPPPHFLSLHPRVALLPPPAQQQPQPQPQRTPGARLLLLTLDLWFPSPRGVGADGASGSGAAVEVLLRHRQRYLPVAVRRLQLGSGPGARKGVMRSAAMAAAAAAGPAPTGHDEGWVERYEVDVRLGGGDSSDALVEPGLLQVDVRWAGLPYMSLPVLLLPSTDADREAAPAAALGTMAAVAEELQRFCRWFGRRGEAAVTLRAAAAAAVVQASGGGAASDQEDQEEEEDVYEDEAGGMLHDLGFVLYGDGDASPGDGSSSAATGAPLGGSSSPLQRCCVQLLLGRGLQLYADGNAMPHVAGLVSHHLARLQEQLVALGGGGFSSLGVISIDGHNCPAMAHCGGEAHEPTSSGSDAARVAVAAAATAATSVAATAERGSDATSAASSRADAGASSAACGSSDCASGVKARAACGSLDGAATTARHQRRVPPAAVAAAAWRSLLLFVGLARQPEEAAAFREACAAWNLRNAPLIEVIEVLMGVSVIARYRANVMDAGATVSFTGTVAFIGFLRCSAAFVVFTAPLLLAAWVVQPLLLALCGVPRERRAQASRRLQQLRQWVRAGPAIGLRLSAVVVSKALLLALGASPPALWLSYSAGLGLVAAEGLLLPVACVLPPLPALLLSALRMPFFAAYMASPHSGAWMPNSGAGSGVDNSSCSVTGALHTWGDASCPAGGGEAGASWARTAYAVWLAVRLEAVALAATWACHVCLRLHPASRAARRHLPAAP</sequence>
<keyword evidence="2" id="KW-1133">Transmembrane helix</keyword>
<protein>
    <submittedName>
        <fullName evidence="3">Uncharacterized protein</fullName>
    </submittedName>
</protein>
<feature type="transmembrane region" description="Helical" evidence="2">
    <location>
        <begin position="545"/>
        <end position="571"/>
    </location>
</feature>